<reference evidence="1" key="2">
    <citation type="submission" date="2020-03" db="EMBL/GenBank/DDBJ databases">
        <title>Walnut 2.0.</title>
        <authorList>
            <person name="Marrano A."/>
            <person name="Britton M."/>
            <person name="Zimin A.V."/>
            <person name="Zaini P.A."/>
            <person name="Workman R."/>
            <person name="Puiu D."/>
            <person name="Bianco L."/>
            <person name="Allen B.J."/>
            <person name="Troggio M."/>
            <person name="Leslie C.A."/>
            <person name="Timp W."/>
            <person name="Dendekar A."/>
            <person name="Salzberg S.L."/>
            <person name="Neale D.B."/>
        </authorList>
    </citation>
    <scope>NUCLEOTIDE SEQUENCE</scope>
    <source>
        <tissue evidence="1">Leaves</tissue>
    </source>
</reference>
<dbReference type="AlphaFoldDB" id="A0A833X2I5"/>
<gene>
    <name evidence="1" type="ORF">F2P56_021150</name>
</gene>
<accession>A0A833X2I5</accession>
<evidence type="ECO:0000313" key="1">
    <source>
        <dbReference type="EMBL" id="KAF5457012.1"/>
    </source>
</evidence>
<dbReference type="EMBL" id="LIHL02000010">
    <property type="protein sequence ID" value="KAF5457012.1"/>
    <property type="molecule type" value="Genomic_DNA"/>
</dbReference>
<proteinExistence type="predicted"/>
<dbReference type="Proteomes" id="UP000619265">
    <property type="component" value="Unassembled WGS sequence"/>
</dbReference>
<name>A0A833X2I5_JUGRE</name>
<sequence length="110" mass="12596">IDIDGGRGREKSKFPIPPQLIAKKLKIQGHGFIQTVSPPPPPIGHPFRLSNLRRRQALQNGLHLILLFLLQAKPFLLWCPHRRNRDQPLQPQYHVRSSIPLRCLHLSGRG</sequence>
<evidence type="ECO:0000313" key="2">
    <source>
        <dbReference type="Proteomes" id="UP000619265"/>
    </source>
</evidence>
<protein>
    <submittedName>
        <fullName evidence="1">Uncharacterized protein</fullName>
    </submittedName>
</protein>
<comment type="caution">
    <text evidence="1">The sequence shown here is derived from an EMBL/GenBank/DDBJ whole genome shotgun (WGS) entry which is preliminary data.</text>
</comment>
<dbReference type="Gramene" id="Jr10_00860_p2">
    <property type="protein sequence ID" value="cds.Jr10_00860_p2"/>
    <property type="gene ID" value="Jr10_00860"/>
</dbReference>
<reference evidence="1" key="1">
    <citation type="submission" date="2015-10" db="EMBL/GenBank/DDBJ databases">
        <authorList>
            <person name="Martinez-Garcia P.J."/>
            <person name="Crepeau M.W."/>
            <person name="Puiu D."/>
            <person name="Gonzalez-Ibeas D."/>
            <person name="Whalen J."/>
            <person name="Stevens K."/>
            <person name="Paul R."/>
            <person name="Butterfield T."/>
            <person name="Britton M."/>
            <person name="Reagan R."/>
            <person name="Chakraborty S."/>
            <person name="Walawage S.L."/>
            <person name="Vasquez-Gross H.A."/>
            <person name="Cardeno C."/>
            <person name="Famula R."/>
            <person name="Pratt K."/>
            <person name="Kuruganti S."/>
            <person name="Aradhya M.K."/>
            <person name="Leslie C.A."/>
            <person name="Dandekar A.M."/>
            <person name="Salzberg S.L."/>
            <person name="Wegrzyn J.L."/>
            <person name="Langley C.H."/>
            <person name="Neale D.B."/>
        </authorList>
    </citation>
    <scope>NUCLEOTIDE SEQUENCE</scope>
    <source>
        <tissue evidence="1">Leaves</tissue>
    </source>
</reference>
<organism evidence="1 2">
    <name type="scientific">Juglans regia</name>
    <name type="common">English walnut</name>
    <dbReference type="NCBI Taxonomy" id="51240"/>
    <lineage>
        <taxon>Eukaryota</taxon>
        <taxon>Viridiplantae</taxon>
        <taxon>Streptophyta</taxon>
        <taxon>Embryophyta</taxon>
        <taxon>Tracheophyta</taxon>
        <taxon>Spermatophyta</taxon>
        <taxon>Magnoliopsida</taxon>
        <taxon>eudicotyledons</taxon>
        <taxon>Gunneridae</taxon>
        <taxon>Pentapetalae</taxon>
        <taxon>rosids</taxon>
        <taxon>fabids</taxon>
        <taxon>Fagales</taxon>
        <taxon>Juglandaceae</taxon>
        <taxon>Juglans</taxon>
    </lineage>
</organism>
<feature type="non-terminal residue" evidence="1">
    <location>
        <position position="1"/>
    </location>
</feature>